<feature type="compositionally biased region" description="Polar residues" evidence="1">
    <location>
        <begin position="232"/>
        <end position="242"/>
    </location>
</feature>
<gene>
    <name evidence="2" type="ORF">GCM10010844_41020</name>
</gene>
<dbReference type="Proteomes" id="UP000604341">
    <property type="component" value="Unassembled WGS sequence"/>
</dbReference>
<dbReference type="PANTHER" id="PTHR47691">
    <property type="entry name" value="REGULATOR-RELATED"/>
    <property type="match status" value="1"/>
</dbReference>
<dbReference type="EMBL" id="BMPE01000026">
    <property type="protein sequence ID" value="GGL17993.1"/>
    <property type="molecule type" value="Genomic_DNA"/>
</dbReference>
<reference evidence="3" key="1">
    <citation type="journal article" date="2019" name="Int. J. Syst. Evol. Microbiol.">
        <title>The Global Catalogue of Microorganisms (GCM) 10K type strain sequencing project: providing services to taxonomists for standard genome sequencing and annotation.</title>
        <authorList>
            <consortium name="The Broad Institute Genomics Platform"/>
            <consortium name="The Broad Institute Genome Sequencing Center for Infectious Disease"/>
            <person name="Wu L."/>
            <person name="Ma J."/>
        </authorList>
    </citation>
    <scope>NUCLEOTIDE SEQUENCE [LARGE SCALE GENOMIC DNA]</scope>
    <source>
        <strain evidence="3">JCM 19173</strain>
    </source>
</reference>
<protein>
    <submittedName>
        <fullName evidence="2">Uncharacterized protein</fullName>
    </submittedName>
</protein>
<accession>A0ABQ2FQX3</accession>
<evidence type="ECO:0000313" key="2">
    <source>
        <dbReference type="EMBL" id="GGL17993.1"/>
    </source>
</evidence>
<feature type="region of interest" description="Disordered" evidence="1">
    <location>
        <begin position="189"/>
        <end position="242"/>
    </location>
</feature>
<name>A0ABQ2FQX3_9DEIO</name>
<dbReference type="PANTHER" id="PTHR47691:SF3">
    <property type="entry name" value="HTH-TYPE TRANSCRIPTIONAL REGULATOR RV0890C-RELATED"/>
    <property type="match status" value="1"/>
</dbReference>
<evidence type="ECO:0000313" key="3">
    <source>
        <dbReference type="Proteomes" id="UP000604341"/>
    </source>
</evidence>
<keyword evidence="3" id="KW-1185">Reference proteome</keyword>
<evidence type="ECO:0000256" key="1">
    <source>
        <dbReference type="SAM" id="MobiDB-lite"/>
    </source>
</evidence>
<organism evidence="2 3">
    <name type="scientific">Deinococcus radiotolerans</name>
    <dbReference type="NCBI Taxonomy" id="1309407"/>
    <lineage>
        <taxon>Bacteria</taxon>
        <taxon>Thermotogati</taxon>
        <taxon>Deinococcota</taxon>
        <taxon>Deinococci</taxon>
        <taxon>Deinococcales</taxon>
        <taxon>Deinococcaceae</taxon>
        <taxon>Deinococcus</taxon>
    </lineage>
</organism>
<feature type="compositionally biased region" description="Basic and acidic residues" evidence="1">
    <location>
        <begin position="189"/>
        <end position="205"/>
    </location>
</feature>
<feature type="compositionally biased region" description="Low complexity" evidence="1">
    <location>
        <begin position="206"/>
        <end position="220"/>
    </location>
</feature>
<comment type="caution">
    <text evidence="2">The sequence shown here is derived from an EMBL/GenBank/DDBJ whole genome shotgun (WGS) entry which is preliminary data.</text>
</comment>
<sequence>MLVTSRHRLSLRAETTFELRGLEVHPRPGETQSDAVTLFLSQARRVRPTARLTDADLAHVQAICAFVDGLPLAIELAANWLRMLTAEQILQQLQTGLELLEFPVVDLPERHRNLRVVLEQSWHYLTPRDQEVLAALVVFHGGFTFAAAAAVTGASLRDLQVLVDKSMLSVDVTGRFNRHALIAQLSRQHLDPDHQRQRQLEERHAAFSSSSPARASTRCSMSTGGSRGAPGSKSSTRISWRP</sequence>
<proteinExistence type="predicted"/>